<dbReference type="RefSeq" id="WP_124899245.1">
    <property type="nucleotide sequence ID" value="NZ_RQTJ01000012.1"/>
</dbReference>
<dbReference type="OrthoDB" id="1338789at2"/>
<organism evidence="1 2">
    <name type="scientific">Paenimyroides viscosum</name>
    <dbReference type="NCBI Taxonomy" id="2488729"/>
    <lineage>
        <taxon>Bacteria</taxon>
        <taxon>Pseudomonadati</taxon>
        <taxon>Bacteroidota</taxon>
        <taxon>Flavobacteriia</taxon>
        <taxon>Flavobacteriales</taxon>
        <taxon>Flavobacteriaceae</taxon>
        <taxon>Paenimyroides</taxon>
    </lineage>
</organism>
<reference evidence="1 2" key="1">
    <citation type="submission" date="2018-11" db="EMBL/GenBank/DDBJ databases">
        <title>Flavobacterium sp. nov., YIM 102796 draft genome.</title>
        <authorList>
            <person name="Li G."/>
            <person name="Jiang Y."/>
        </authorList>
    </citation>
    <scope>NUCLEOTIDE SEQUENCE [LARGE SCALE GENOMIC DNA]</scope>
    <source>
        <strain evidence="1 2">YIM 102796</strain>
    </source>
</reference>
<keyword evidence="2" id="KW-1185">Reference proteome</keyword>
<protein>
    <submittedName>
        <fullName evidence="1">Uncharacterized protein</fullName>
    </submittedName>
</protein>
<sequence>MKIHFKDIIKILVLLVGFSGFAQEKSFYIRSIRSIHLENTPSVMQQLKFQPVDVVYNKITQFLNDKITISSSGTFDVSAFANINPGVMGSTIKDSIHVELYLVKNNPEQIENILAKTIFKFSYGNFDVAAGLLIAPTEVQLQKNDEISLWVKILPTSNIDINKNPKYDHVTKPTGMQQIAGMRIEKLL</sequence>
<dbReference type="Proteomes" id="UP000268372">
    <property type="component" value="Unassembled WGS sequence"/>
</dbReference>
<accession>A0A3P1B219</accession>
<evidence type="ECO:0000313" key="2">
    <source>
        <dbReference type="Proteomes" id="UP000268372"/>
    </source>
</evidence>
<comment type="caution">
    <text evidence="1">The sequence shown here is derived from an EMBL/GenBank/DDBJ whole genome shotgun (WGS) entry which is preliminary data.</text>
</comment>
<dbReference type="AlphaFoldDB" id="A0A3P1B219"/>
<proteinExistence type="predicted"/>
<gene>
    <name evidence="1" type="ORF">EG242_07295</name>
</gene>
<dbReference type="EMBL" id="RQTJ01000012">
    <property type="protein sequence ID" value="RRA94995.1"/>
    <property type="molecule type" value="Genomic_DNA"/>
</dbReference>
<name>A0A3P1B219_9FLAO</name>
<evidence type="ECO:0000313" key="1">
    <source>
        <dbReference type="EMBL" id="RRA94995.1"/>
    </source>
</evidence>